<name>A0A1H9UJ67_9PSEU</name>
<protein>
    <submittedName>
        <fullName evidence="2">NAD(P)H dehydrogenase (Quinone)</fullName>
    </submittedName>
</protein>
<evidence type="ECO:0000259" key="1">
    <source>
        <dbReference type="Pfam" id="PF05368"/>
    </source>
</evidence>
<dbReference type="InterPro" id="IPR052718">
    <property type="entry name" value="NmrA-type_oxidoreductase"/>
</dbReference>
<feature type="domain" description="NmrA-like" evidence="1">
    <location>
        <begin position="2"/>
        <end position="231"/>
    </location>
</feature>
<dbReference type="CDD" id="cd05269">
    <property type="entry name" value="TMR_SDR_a"/>
    <property type="match status" value="1"/>
</dbReference>
<dbReference type="STRING" id="155974.SAMN04487818_107273"/>
<dbReference type="Proteomes" id="UP000199051">
    <property type="component" value="Unassembled WGS sequence"/>
</dbReference>
<evidence type="ECO:0000313" key="2">
    <source>
        <dbReference type="EMBL" id="SES09369.1"/>
    </source>
</evidence>
<proteinExistence type="predicted"/>
<dbReference type="SUPFAM" id="SSF51735">
    <property type="entry name" value="NAD(P)-binding Rossmann-fold domains"/>
    <property type="match status" value="1"/>
</dbReference>
<evidence type="ECO:0000313" key="3">
    <source>
        <dbReference type="Proteomes" id="UP000199051"/>
    </source>
</evidence>
<dbReference type="InterPro" id="IPR036291">
    <property type="entry name" value="NAD(P)-bd_dom_sf"/>
</dbReference>
<dbReference type="Pfam" id="PF05368">
    <property type="entry name" value="NmrA"/>
    <property type="match status" value="1"/>
</dbReference>
<dbReference type="InterPro" id="IPR008030">
    <property type="entry name" value="NmrA-like"/>
</dbReference>
<dbReference type="Gene3D" id="3.90.25.10">
    <property type="entry name" value="UDP-galactose 4-epimerase, domain 1"/>
    <property type="match status" value="1"/>
</dbReference>
<reference evidence="3" key="1">
    <citation type="submission" date="2016-10" db="EMBL/GenBank/DDBJ databases">
        <authorList>
            <person name="Varghese N."/>
            <person name="Submissions S."/>
        </authorList>
    </citation>
    <scope>NUCLEOTIDE SEQUENCE [LARGE SCALE GENOMIC DNA]</scope>
    <source>
        <strain evidence="3">DSM 44260</strain>
    </source>
</reference>
<accession>A0A1H9UJ67</accession>
<sequence length="282" mass="29194">MTILVTGATGQLGGLAVRHLLDRVPAADLAVSVRDASKAADLADQGVDVRQGDFSAPETLRFDGVDTLLLISTNGPDEIRLTEQNAAVDAAARAGVKRIVYTSVSDATTSPLGLAKVHAGTEARIKASGVAHTFLRNGMYHENYLVSLPHALETGTLITATGTGRVASASRDDLALAAAIVVSGEGHDGAVYELTGPRAWNFDELAAIASDVSGKPVTHLSVPGEDFQANLLAAGLPGFLAALFTDIQVNIGLGVLSEVTSELGTLIGREPKTIEEAVRDAH</sequence>
<gene>
    <name evidence="2" type="ORF">SAMN04487818_107273</name>
</gene>
<dbReference type="PANTHER" id="PTHR47129">
    <property type="entry name" value="QUINONE OXIDOREDUCTASE 2"/>
    <property type="match status" value="1"/>
</dbReference>
<dbReference type="RefSeq" id="WP_092779620.1">
    <property type="nucleotide sequence ID" value="NZ_FOGI01000007.1"/>
</dbReference>
<dbReference type="AlphaFoldDB" id="A0A1H9UJ67"/>
<organism evidence="2 3">
    <name type="scientific">Actinokineospora terrae</name>
    <dbReference type="NCBI Taxonomy" id="155974"/>
    <lineage>
        <taxon>Bacteria</taxon>
        <taxon>Bacillati</taxon>
        <taxon>Actinomycetota</taxon>
        <taxon>Actinomycetes</taxon>
        <taxon>Pseudonocardiales</taxon>
        <taxon>Pseudonocardiaceae</taxon>
        <taxon>Actinokineospora</taxon>
    </lineage>
</organism>
<dbReference type="PANTHER" id="PTHR47129:SF1">
    <property type="entry name" value="NMRA-LIKE DOMAIN-CONTAINING PROTEIN"/>
    <property type="match status" value="1"/>
</dbReference>
<dbReference type="EMBL" id="FOGI01000007">
    <property type="protein sequence ID" value="SES09369.1"/>
    <property type="molecule type" value="Genomic_DNA"/>
</dbReference>
<keyword evidence="3" id="KW-1185">Reference proteome</keyword>
<dbReference type="Gene3D" id="3.40.50.720">
    <property type="entry name" value="NAD(P)-binding Rossmann-like Domain"/>
    <property type="match status" value="1"/>
</dbReference>